<keyword evidence="10" id="KW-0131">Cell cycle</keyword>
<accession>A0AA86QNF1</accession>
<dbReference type="Proteomes" id="UP001642409">
    <property type="component" value="Unassembled WGS sequence"/>
</dbReference>
<dbReference type="InterPro" id="IPR010935">
    <property type="entry name" value="SMC_hinge"/>
</dbReference>
<feature type="coiled-coil region" evidence="12">
    <location>
        <begin position="1064"/>
        <end position="1094"/>
    </location>
</feature>
<evidence type="ECO:0000256" key="11">
    <source>
        <dbReference type="PIRNR" id="PIRNR005719"/>
    </source>
</evidence>
<reference evidence="16 17" key="2">
    <citation type="submission" date="2024-07" db="EMBL/GenBank/DDBJ databases">
        <authorList>
            <person name="Akdeniz Z."/>
        </authorList>
    </citation>
    <scope>NUCLEOTIDE SEQUENCE [LARGE SCALE GENOMIC DNA]</scope>
</reference>
<dbReference type="InterPro" id="IPR003395">
    <property type="entry name" value="RecF/RecN/SMC_N"/>
</dbReference>
<reference evidence="15" key="1">
    <citation type="submission" date="2023-06" db="EMBL/GenBank/DDBJ databases">
        <authorList>
            <person name="Kurt Z."/>
        </authorList>
    </citation>
    <scope>NUCLEOTIDE SEQUENCE</scope>
</reference>
<feature type="coiled-coil region" evidence="12">
    <location>
        <begin position="260"/>
        <end position="372"/>
    </location>
</feature>
<dbReference type="InterPro" id="IPR036277">
    <property type="entry name" value="SMC_hinge_sf"/>
</dbReference>
<evidence type="ECO:0000256" key="10">
    <source>
        <dbReference type="ARBA" id="ARBA00023306"/>
    </source>
</evidence>
<dbReference type="PIRSF" id="PIRSF005719">
    <property type="entry name" value="SMC"/>
    <property type="match status" value="1"/>
</dbReference>
<keyword evidence="4" id="KW-0547">Nucleotide-binding</keyword>
<keyword evidence="5" id="KW-0498">Mitosis</keyword>
<dbReference type="SUPFAM" id="SSF75553">
    <property type="entry name" value="Smc hinge domain"/>
    <property type="match status" value="1"/>
</dbReference>
<evidence type="ECO:0000256" key="2">
    <source>
        <dbReference type="ARBA" id="ARBA00005231"/>
    </source>
</evidence>
<dbReference type="InterPro" id="IPR027120">
    <property type="entry name" value="Smc2_ABC"/>
</dbReference>
<evidence type="ECO:0000256" key="4">
    <source>
        <dbReference type="ARBA" id="ARBA00022741"/>
    </source>
</evidence>
<evidence type="ECO:0000256" key="12">
    <source>
        <dbReference type="SAM" id="Coils"/>
    </source>
</evidence>
<dbReference type="GO" id="GO:0030261">
    <property type="term" value="P:chromosome condensation"/>
    <property type="evidence" value="ECO:0007669"/>
    <property type="project" value="UniProtKB-KW"/>
</dbReference>
<dbReference type="Gene3D" id="1.20.1060.20">
    <property type="match status" value="1"/>
</dbReference>
<evidence type="ECO:0000313" key="17">
    <source>
        <dbReference type="Proteomes" id="UP001642409"/>
    </source>
</evidence>
<organism evidence="15">
    <name type="scientific">Hexamita inflata</name>
    <dbReference type="NCBI Taxonomy" id="28002"/>
    <lineage>
        <taxon>Eukaryota</taxon>
        <taxon>Metamonada</taxon>
        <taxon>Diplomonadida</taxon>
        <taxon>Hexamitidae</taxon>
        <taxon>Hexamitinae</taxon>
        <taxon>Hexamita</taxon>
    </lineage>
</organism>
<gene>
    <name evidence="15" type="ORF">HINF_LOCUS49123</name>
    <name evidence="16" type="ORF">HINF_LOCUS55291</name>
</gene>
<dbReference type="Pfam" id="PF06470">
    <property type="entry name" value="SMC_hinge"/>
    <property type="match status" value="1"/>
</dbReference>
<dbReference type="GO" id="GO:0005634">
    <property type="term" value="C:nucleus"/>
    <property type="evidence" value="ECO:0007669"/>
    <property type="project" value="UniProtKB-SubCell"/>
</dbReference>
<dbReference type="PANTHER" id="PTHR43977">
    <property type="entry name" value="STRUCTURAL MAINTENANCE OF CHROMOSOMES PROTEIN 3"/>
    <property type="match status" value="1"/>
</dbReference>
<evidence type="ECO:0000256" key="3">
    <source>
        <dbReference type="ARBA" id="ARBA00022618"/>
    </source>
</evidence>
<dbReference type="GO" id="GO:0016887">
    <property type="term" value="F:ATP hydrolysis activity"/>
    <property type="evidence" value="ECO:0007669"/>
    <property type="project" value="InterPro"/>
</dbReference>
<dbReference type="Gene3D" id="3.40.50.300">
    <property type="entry name" value="P-loop containing nucleotide triphosphate hydrolases"/>
    <property type="match status" value="2"/>
</dbReference>
<evidence type="ECO:0000256" key="7">
    <source>
        <dbReference type="ARBA" id="ARBA00023054"/>
    </source>
</evidence>
<proteinExistence type="inferred from homology"/>
<comment type="similarity">
    <text evidence="2">Belongs to the SMC family. SMC2 subfamily.</text>
</comment>
<comment type="subcellular location">
    <subcellularLocation>
        <location evidence="1 11">Nucleus</location>
    </subcellularLocation>
</comment>
<feature type="domain" description="SMC hinge" evidence="14">
    <location>
        <begin position="601"/>
        <end position="699"/>
    </location>
</feature>
<evidence type="ECO:0000313" key="15">
    <source>
        <dbReference type="EMBL" id="CAI9961478.1"/>
    </source>
</evidence>
<dbReference type="GO" id="GO:0051301">
    <property type="term" value="P:cell division"/>
    <property type="evidence" value="ECO:0007669"/>
    <property type="project" value="UniProtKB-KW"/>
</dbReference>
<evidence type="ECO:0000256" key="6">
    <source>
        <dbReference type="ARBA" id="ARBA00022840"/>
    </source>
</evidence>
<feature type="domain" description="RecF/RecN/SMC N-terminal" evidence="13">
    <location>
        <begin position="2"/>
        <end position="796"/>
    </location>
</feature>
<dbReference type="InterPro" id="IPR024704">
    <property type="entry name" value="SMC"/>
</dbReference>
<dbReference type="Pfam" id="PF02463">
    <property type="entry name" value="SMC_N"/>
    <property type="match status" value="1"/>
</dbReference>
<comment type="caution">
    <text evidence="15">The sequence shown here is derived from an EMBL/GenBank/DDBJ whole genome shotgun (WGS) entry which is preliminary data.</text>
</comment>
<name>A0AA86QNF1_9EUKA</name>
<keyword evidence="7 12" id="KW-0175">Coiled coil</keyword>
<keyword evidence="9 11" id="KW-0539">Nucleus</keyword>
<evidence type="ECO:0000256" key="1">
    <source>
        <dbReference type="ARBA" id="ARBA00004123"/>
    </source>
</evidence>
<dbReference type="EMBL" id="CATOUU010000941">
    <property type="protein sequence ID" value="CAI9961478.1"/>
    <property type="molecule type" value="Genomic_DNA"/>
</dbReference>
<dbReference type="Gene3D" id="3.30.70.1620">
    <property type="match status" value="1"/>
</dbReference>
<evidence type="ECO:0000256" key="5">
    <source>
        <dbReference type="ARBA" id="ARBA00022776"/>
    </source>
</evidence>
<evidence type="ECO:0000259" key="13">
    <source>
        <dbReference type="Pfam" id="PF02463"/>
    </source>
</evidence>
<keyword evidence="17" id="KW-1185">Reference proteome</keyword>
<keyword evidence="6" id="KW-0067">ATP-binding</keyword>
<dbReference type="CDD" id="cd03273">
    <property type="entry name" value="ABC_SMC2_euk"/>
    <property type="match status" value="1"/>
</dbReference>
<dbReference type="AlphaFoldDB" id="A0AA86QNF1"/>
<evidence type="ECO:0000313" key="16">
    <source>
        <dbReference type="EMBL" id="CAL6071747.1"/>
    </source>
</evidence>
<dbReference type="GO" id="GO:0005694">
    <property type="term" value="C:chromosome"/>
    <property type="evidence" value="ECO:0007669"/>
    <property type="project" value="InterPro"/>
</dbReference>
<sequence>MYLEEIVLDGFKSYAQLTRIQPFNRSFTAITGLNGSGKSNVLDAICFVLGISSLSRIRVGQLTDLIYKQGQAGVTKASVSLVFNNSDQAQSPQGYETIPQLTITRQVFSNGTTKYLLNDQTAKQKTIKQLFQSTGLNINNPNFLIMQGRIQAILSMKPVELLSILEETAGTLMYDQNKKEAEKTFDQKELRLNQIRKTIREEIQPRIQQLDKERQLGVQICQIQKGLKGFDILKQIQLISEEIMAIQQAEFKQQEQITVEQKIRSEMLSLEQQLQETQLQLSEIQPKDVDSKIVVQMDVLVNQIAVLEQQISHLTQKSDEVSAHTTKKQSLIQKLINKQQQLKTEIQQTEQHDNSQQQINQLQQILNENQAQKTYLETQLDLIKTGSIDENYLDQFQSEFTNQFKKDLFKGQFLSINELVSKITQKKIQIEQEMQQNQLELTRINGEKINMQNLLIDEQQRDRQFENQIATVKRQIESQFKQMAQITNKQFDFELNSQNLNEFKQFIEEMKIIINKVKQTNLGLSQKEKQHQQNFKQQKQSLFQKFAQTSGSGPQMINMVQNTPQEYGLMGTVLDFVDINEEALGRYNQFLNGKDPQIILQAAEQMVGGRLFNLVFKEVKQASQFMKSQYCKSRCTALPLDNIEAYPATQSRVNLLHQYKGILVSEIICPSDARLQKVFDNLFGSLAIAPTLKDAREIAYDDNCKFKCITLDFDIVDPFGVVSGGSKHVKQDSTIQAYKQYVAFDQQVNYAQEIQQNEDYIQNLSKMIQPAQQNLIQYSVESERHQQSSKTNTVINQIEEATKQLVQLQQSTQKHHSLQQYLIVLIQNATEMQAHSQQNALNEKDIQQNIIQLNQAIKKYTEQLTSLKQQSNFDQFEQKKIELMAIQQEIEAHQQLIQENNDLLVANDGQVKNLNRDLKRYQDEKQQLQSQILAQNKEKTNLSMKIQTLSQKCQELESQIQKHQSKHKLLIQQNRDMQTKLETQLKSFQAIMDQNLEYFQIVEVLNKQAFEAVRQRFKPKFGQQLQLKHLCQYISDSNLYDLNIPENAQIQQLQKLVPDAPQIINQLNQQLNLLQQQNQTVTTTTANLEELQKSARQLIQMEQKLLVDKEKIINLIQQVDNKKTAALEELFIQVNTHMKKIFNILLPNSSAQLEKVGSDIIKGVQFKIQLGTTNTTLSGLSGGQKSLLALSFTLALLECKPSPIYILDEIDAALDLSHTHSIGRLIQQEFKGSQFIIVSLKEGMFNHANQLFKVRFQDGMSRVEAAK</sequence>
<dbReference type="GO" id="GO:0005524">
    <property type="term" value="F:ATP binding"/>
    <property type="evidence" value="ECO:0007669"/>
    <property type="project" value="UniProtKB-KW"/>
</dbReference>
<keyword evidence="3" id="KW-0132">Cell division</keyword>
<dbReference type="EMBL" id="CAXDID020000292">
    <property type="protein sequence ID" value="CAL6071747.1"/>
    <property type="molecule type" value="Genomic_DNA"/>
</dbReference>
<feature type="coiled-coil region" evidence="12">
    <location>
        <begin position="843"/>
        <end position="973"/>
    </location>
</feature>
<keyword evidence="8" id="KW-0226">DNA condensation</keyword>
<protein>
    <recommendedName>
        <fullName evidence="11">Structural maintenance of chromosomes protein</fullName>
    </recommendedName>
</protein>
<evidence type="ECO:0000256" key="9">
    <source>
        <dbReference type="ARBA" id="ARBA00023242"/>
    </source>
</evidence>
<evidence type="ECO:0000259" key="14">
    <source>
        <dbReference type="Pfam" id="PF06470"/>
    </source>
</evidence>
<evidence type="ECO:0000256" key="8">
    <source>
        <dbReference type="ARBA" id="ARBA00023067"/>
    </source>
</evidence>
<dbReference type="SUPFAM" id="SSF52540">
    <property type="entry name" value="P-loop containing nucleoside triphosphate hydrolases"/>
    <property type="match status" value="1"/>
</dbReference>
<dbReference type="InterPro" id="IPR027417">
    <property type="entry name" value="P-loop_NTPase"/>
</dbReference>